<protein>
    <recommendedName>
        <fullName evidence="2">PepSY domain-containing protein</fullName>
    </recommendedName>
</protein>
<name>A0A830FNV4_9EURY</name>
<gene>
    <name evidence="3" type="ORF">GCM10009039_32260</name>
</gene>
<dbReference type="Gene3D" id="3.10.450.40">
    <property type="match status" value="1"/>
</dbReference>
<dbReference type="AlphaFoldDB" id="A0A830FNV4"/>
<dbReference type="RefSeq" id="WP_188980743.1">
    <property type="nucleotide sequence ID" value="NZ_BMPG01000006.1"/>
</dbReference>
<feature type="domain" description="PepSY" evidence="2">
    <location>
        <begin position="99"/>
        <end position="158"/>
    </location>
</feature>
<evidence type="ECO:0000313" key="4">
    <source>
        <dbReference type="Proteomes" id="UP000607197"/>
    </source>
</evidence>
<evidence type="ECO:0000256" key="1">
    <source>
        <dbReference type="SAM" id="MobiDB-lite"/>
    </source>
</evidence>
<sequence length="163" mass="16409">MDISRRTLIGALGAGLGSVGLAAATGSNSTTTTSSEAQHESEKDSGNDTGNNDNETGQHGAQHGDQNAPDNQSDGENNDGESDSKSETGEKSFTQADVKLAPADAKQAATSTVSGNVSSVSLENHDGSPVYQVIVTPASGTAKQVTVNANTGTVVKTESASED</sequence>
<feature type="compositionally biased region" description="Low complexity" evidence="1">
    <location>
        <begin position="19"/>
        <end position="36"/>
    </location>
</feature>
<evidence type="ECO:0000313" key="3">
    <source>
        <dbReference type="EMBL" id="GGL71728.1"/>
    </source>
</evidence>
<dbReference type="Proteomes" id="UP000607197">
    <property type="component" value="Unassembled WGS sequence"/>
</dbReference>
<feature type="compositionally biased region" description="Polar residues" evidence="1">
    <location>
        <begin position="64"/>
        <end position="75"/>
    </location>
</feature>
<dbReference type="InterPro" id="IPR006311">
    <property type="entry name" value="TAT_signal"/>
</dbReference>
<keyword evidence="4" id="KW-1185">Reference proteome</keyword>
<dbReference type="PROSITE" id="PS51318">
    <property type="entry name" value="TAT"/>
    <property type="match status" value="1"/>
</dbReference>
<dbReference type="InterPro" id="IPR025711">
    <property type="entry name" value="PepSY"/>
</dbReference>
<feature type="compositionally biased region" description="Basic and acidic residues" evidence="1">
    <location>
        <begin position="37"/>
        <end position="46"/>
    </location>
</feature>
<reference evidence="3" key="2">
    <citation type="submission" date="2020-09" db="EMBL/GenBank/DDBJ databases">
        <authorList>
            <person name="Sun Q."/>
            <person name="Ohkuma M."/>
        </authorList>
    </citation>
    <scope>NUCLEOTIDE SEQUENCE</scope>
    <source>
        <strain evidence="3">JCM 19596</strain>
    </source>
</reference>
<feature type="region of interest" description="Disordered" evidence="1">
    <location>
        <begin position="17"/>
        <end position="113"/>
    </location>
</feature>
<evidence type="ECO:0000259" key="2">
    <source>
        <dbReference type="Pfam" id="PF03413"/>
    </source>
</evidence>
<dbReference type="Pfam" id="PF03413">
    <property type="entry name" value="PepSY"/>
    <property type="match status" value="1"/>
</dbReference>
<reference evidence="3" key="1">
    <citation type="journal article" date="2014" name="Int. J. Syst. Evol. Microbiol.">
        <title>Complete genome sequence of Corynebacterium casei LMG S-19264T (=DSM 44701T), isolated from a smear-ripened cheese.</title>
        <authorList>
            <consortium name="US DOE Joint Genome Institute (JGI-PGF)"/>
            <person name="Walter F."/>
            <person name="Albersmeier A."/>
            <person name="Kalinowski J."/>
            <person name="Ruckert C."/>
        </authorList>
    </citation>
    <scope>NUCLEOTIDE SEQUENCE</scope>
    <source>
        <strain evidence="3">JCM 19596</strain>
    </source>
</reference>
<dbReference type="EMBL" id="BMPG01000006">
    <property type="protein sequence ID" value="GGL71728.1"/>
    <property type="molecule type" value="Genomic_DNA"/>
</dbReference>
<comment type="caution">
    <text evidence="3">The sequence shown here is derived from an EMBL/GenBank/DDBJ whole genome shotgun (WGS) entry which is preliminary data.</text>
</comment>
<proteinExistence type="predicted"/>
<organism evidence="3 4">
    <name type="scientific">Halocalculus aciditolerans</name>
    <dbReference type="NCBI Taxonomy" id="1383812"/>
    <lineage>
        <taxon>Archaea</taxon>
        <taxon>Methanobacteriati</taxon>
        <taxon>Methanobacteriota</taxon>
        <taxon>Stenosarchaea group</taxon>
        <taxon>Halobacteria</taxon>
        <taxon>Halobacteriales</taxon>
        <taxon>Halobacteriaceae</taxon>
        <taxon>Halocalculus</taxon>
    </lineage>
</organism>
<accession>A0A830FNV4</accession>
<feature type="compositionally biased region" description="Low complexity" evidence="1">
    <location>
        <begin position="47"/>
        <end position="57"/>
    </location>
</feature>